<keyword evidence="6" id="KW-0560">Oxidoreductase</keyword>
<evidence type="ECO:0000256" key="9">
    <source>
        <dbReference type="ARBA" id="ARBA00023136"/>
    </source>
</evidence>
<feature type="transmembrane region" description="Helical" evidence="12">
    <location>
        <begin position="21"/>
        <end position="43"/>
    </location>
</feature>
<evidence type="ECO:0000256" key="8">
    <source>
        <dbReference type="ARBA" id="ARBA00023133"/>
    </source>
</evidence>
<evidence type="ECO:0008006" key="15">
    <source>
        <dbReference type="Google" id="ProtNLM"/>
    </source>
</evidence>
<dbReference type="Proteomes" id="UP000192411">
    <property type="component" value="Unassembled WGS sequence"/>
</dbReference>
<feature type="transmembrane region" description="Helical" evidence="12">
    <location>
        <begin position="109"/>
        <end position="129"/>
    </location>
</feature>
<evidence type="ECO:0000256" key="5">
    <source>
        <dbReference type="ARBA" id="ARBA00022989"/>
    </source>
</evidence>
<sequence length="336" mass="35367">MPVGRIFLRLVDLLPLPSLRVQRAIAVAVVLTQGGIAVTGAIVRVTASGLGCPTWPQCFPGSFTPIPHPEVAGIHQAVEFGNRMITFLVVLTAALAVLAVTRARRRREVLVYAWLMPVSTVVQAVIGGITVLTGLLWWTVAIHLLASMTMVWVSVLLYVKIGEPDTGVVRHRVPKPLRQLTILSAIALAAVLVTGTLVTGAGPHAGDKSITQPVPRLQVEITTLVHMHSSLLVAYLSLLIALGFGLLAVRAPRPVMLRLGVLVGLVFTQGVVGTVQYFNDVPAALVAVHVALAATCTAATAALWASMRERAEPEALEGVLDPDGEVALPAAPGSGI</sequence>
<keyword evidence="2" id="KW-1003">Cell membrane</keyword>
<dbReference type="EMBL" id="MVIM01000001">
    <property type="protein sequence ID" value="ORB68610.1"/>
    <property type="molecule type" value="Genomic_DNA"/>
</dbReference>
<feature type="transmembrane region" description="Helical" evidence="12">
    <location>
        <begin position="259"/>
        <end position="278"/>
    </location>
</feature>
<keyword evidence="9 12" id="KW-0472">Membrane</keyword>
<evidence type="ECO:0000256" key="4">
    <source>
        <dbReference type="ARBA" id="ARBA00022723"/>
    </source>
</evidence>
<evidence type="ECO:0000256" key="3">
    <source>
        <dbReference type="ARBA" id="ARBA00022692"/>
    </source>
</evidence>
<keyword evidence="7" id="KW-0408">Iron</keyword>
<feature type="transmembrane region" description="Helical" evidence="12">
    <location>
        <begin position="180"/>
        <end position="205"/>
    </location>
</feature>
<dbReference type="PANTHER" id="PTHR35457:SF1">
    <property type="entry name" value="HEME A SYNTHASE"/>
    <property type="match status" value="1"/>
</dbReference>
<comment type="caution">
    <text evidence="13">The sequence shown here is derived from an EMBL/GenBank/DDBJ whole genome shotgun (WGS) entry which is preliminary data.</text>
</comment>
<evidence type="ECO:0000256" key="2">
    <source>
        <dbReference type="ARBA" id="ARBA00022475"/>
    </source>
</evidence>
<evidence type="ECO:0000256" key="10">
    <source>
        <dbReference type="ARBA" id="ARBA00023157"/>
    </source>
</evidence>
<keyword evidence="3 12" id="KW-0812">Transmembrane</keyword>
<dbReference type="GO" id="GO:0006784">
    <property type="term" value="P:heme A biosynthetic process"/>
    <property type="evidence" value="ECO:0007669"/>
    <property type="project" value="InterPro"/>
</dbReference>
<organism evidence="13 14">
    <name type="scientific">Mycolicibacterium tusciae</name>
    <dbReference type="NCBI Taxonomy" id="75922"/>
    <lineage>
        <taxon>Bacteria</taxon>
        <taxon>Bacillati</taxon>
        <taxon>Actinomycetota</taxon>
        <taxon>Actinomycetes</taxon>
        <taxon>Mycobacteriales</taxon>
        <taxon>Mycobacteriaceae</taxon>
        <taxon>Mycolicibacterium</taxon>
    </lineage>
</organism>
<proteinExistence type="predicted"/>
<feature type="transmembrane region" description="Helical" evidence="12">
    <location>
        <begin position="284"/>
        <end position="305"/>
    </location>
</feature>
<evidence type="ECO:0000313" key="14">
    <source>
        <dbReference type="Proteomes" id="UP000192411"/>
    </source>
</evidence>
<name>A0A1X0K0V7_9MYCO</name>
<evidence type="ECO:0000256" key="11">
    <source>
        <dbReference type="ARBA" id="ARBA00023444"/>
    </source>
</evidence>
<dbReference type="GO" id="GO:0046872">
    <property type="term" value="F:metal ion binding"/>
    <property type="evidence" value="ECO:0007669"/>
    <property type="project" value="UniProtKB-KW"/>
</dbReference>
<dbReference type="GO" id="GO:0016491">
    <property type="term" value="F:oxidoreductase activity"/>
    <property type="evidence" value="ECO:0007669"/>
    <property type="project" value="UniProtKB-KW"/>
</dbReference>
<evidence type="ECO:0000313" key="13">
    <source>
        <dbReference type="EMBL" id="ORB68610.1"/>
    </source>
</evidence>
<evidence type="ECO:0000256" key="1">
    <source>
        <dbReference type="ARBA" id="ARBA00004141"/>
    </source>
</evidence>
<comment type="pathway">
    <text evidence="11">Porphyrin-containing compound metabolism.</text>
</comment>
<protein>
    <recommendedName>
        <fullName evidence="15">Heme A synthase</fullName>
    </recommendedName>
</protein>
<dbReference type="RefSeq" id="WP_083123419.1">
    <property type="nucleotide sequence ID" value="NZ_MVIM01000001.1"/>
</dbReference>
<reference evidence="13 14" key="1">
    <citation type="submission" date="2017-02" db="EMBL/GenBank/DDBJ databases">
        <title>The new phylogeny of genus Mycobacterium.</title>
        <authorList>
            <person name="Tortoli E."/>
            <person name="Trovato A."/>
            <person name="Cirillo D.M."/>
        </authorList>
    </citation>
    <scope>NUCLEOTIDE SEQUENCE [LARGE SCALE GENOMIC DNA]</scope>
    <source>
        <strain evidence="13 14">DSM 44338</strain>
    </source>
</reference>
<keyword evidence="5 12" id="KW-1133">Transmembrane helix</keyword>
<evidence type="ECO:0000256" key="12">
    <source>
        <dbReference type="SAM" id="Phobius"/>
    </source>
</evidence>
<dbReference type="InterPro" id="IPR003780">
    <property type="entry name" value="COX15/CtaA_fam"/>
</dbReference>
<keyword evidence="4" id="KW-0479">Metal-binding</keyword>
<dbReference type="AlphaFoldDB" id="A0A1X0K0V7"/>
<dbReference type="InterPro" id="IPR050450">
    <property type="entry name" value="COX15/CtaA_HemeA_synthase"/>
</dbReference>
<dbReference type="Pfam" id="PF02628">
    <property type="entry name" value="COX15-CtaA"/>
    <property type="match status" value="1"/>
</dbReference>
<evidence type="ECO:0000256" key="6">
    <source>
        <dbReference type="ARBA" id="ARBA00023002"/>
    </source>
</evidence>
<comment type="subcellular location">
    <subcellularLocation>
        <location evidence="1">Membrane</location>
        <topology evidence="1">Multi-pass membrane protein</topology>
    </subcellularLocation>
</comment>
<evidence type="ECO:0000256" key="7">
    <source>
        <dbReference type="ARBA" id="ARBA00023004"/>
    </source>
</evidence>
<feature type="transmembrane region" description="Helical" evidence="12">
    <location>
        <begin position="84"/>
        <end position="102"/>
    </location>
</feature>
<dbReference type="PANTHER" id="PTHR35457">
    <property type="entry name" value="HEME A SYNTHASE"/>
    <property type="match status" value="1"/>
</dbReference>
<feature type="transmembrane region" description="Helical" evidence="12">
    <location>
        <begin position="225"/>
        <end position="247"/>
    </location>
</feature>
<feature type="transmembrane region" description="Helical" evidence="12">
    <location>
        <begin position="135"/>
        <end position="159"/>
    </location>
</feature>
<gene>
    <name evidence="13" type="ORF">BST47_01470</name>
</gene>
<dbReference type="STRING" id="75922.BST47_01470"/>
<accession>A0A1X0K0V7</accession>
<dbReference type="eggNOG" id="COG1612">
    <property type="taxonomic scope" value="Bacteria"/>
</dbReference>
<dbReference type="OrthoDB" id="5241540at2"/>
<keyword evidence="14" id="KW-1185">Reference proteome</keyword>
<keyword evidence="8" id="KW-0350">Heme biosynthesis</keyword>
<keyword evidence="10" id="KW-1015">Disulfide bond</keyword>
<dbReference type="GO" id="GO:0016020">
    <property type="term" value="C:membrane"/>
    <property type="evidence" value="ECO:0007669"/>
    <property type="project" value="UniProtKB-SubCell"/>
</dbReference>